<proteinExistence type="inferred from homology"/>
<dbReference type="PIRSF" id="PIRSF000446">
    <property type="entry name" value="Mct"/>
    <property type="match status" value="1"/>
</dbReference>
<dbReference type="SMART" id="SM00827">
    <property type="entry name" value="PKS_AT"/>
    <property type="match status" value="1"/>
</dbReference>
<dbReference type="InterPro" id="IPR016036">
    <property type="entry name" value="Malonyl_transacylase_ACP-bd"/>
</dbReference>
<protein>
    <recommendedName>
        <fullName evidence="4">Malonyl CoA-acyl carrier protein transacylase</fullName>
        <ecNumber evidence="4">2.3.1.39</ecNumber>
    </recommendedName>
</protein>
<dbReference type="KEGG" id="salw:CP975_33395"/>
<dbReference type="GO" id="GO:0004314">
    <property type="term" value="F:[acyl-carrier-protein] S-malonyltransferase activity"/>
    <property type="evidence" value="ECO:0007669"/>
    <property type="project" value="UniProtKB-EC"/>
</dbReference>
<dbReference type="Pfam" id="PF00698">
    <property type="entry name" value="Acyl_transf_1"/>
    <property type="match status" value="1"/>
</dbReference>
<dbReference type="EMBL" id="CP023695">
    <property type="protein sequence ID" value="QEV21767.1"/>
    <property type="molecule type" value="Genomic_DNA"/>
</dbReference>
<comment type="catalytic activity">
    <reaction evidence="3 4">
        <text>holo-[ACP] + malonyl-CoA = malonyl-[ACP] + CoA</text>
        <dbReference type="Rhea" id="RHEA:41792"/>
        <dbReference type="Rhea" id="RHEA-COMP:9623"/>
        <dbReference type="Rhea" id="RHEA-COMP:9685"/>
        <dbReference type="ChEBI" id="CHEBI:57287"/>
        <dbReference type="ChEBI" id="CHEBI:57384"/>
        <dbReference type="ChEBI" id="CHEBI:64479"/>
        <dbReference type="ChEBI" id="CHEBI:78449"/>
        <dbReference type="EC" id="2.3.1.39"/>
    </reaction>
</comment>
<dbReference type="EC" id="2.3.1.39" evidence="4"/>
<feature type="active site" evidence="5">
    <location>
        <position position="92"/>
    </location>
</feature>
<dbReference type="Gene3D" id="3.30.70.250">
    <property type="entry name" value="Malonyl-CoA ACP transacylase, ACP-binding"/>
    <property type="match status" value="1"/>
</dbReference>
<dbReference type="InterPro" id="IPR016035">
    <property type="entry name" value="Acyl_Trfase/lysoPLipase"/>
</dbReference>
<evidence type="ECO:0000313" key="9">
    <source>
        <dbReference type="Proteomes" id="UP000326553"/>
    </source>
</evidence>
<dbReference type="PANTHER" id="PTHR42681">
    <property type="entry name" value="MALONYL-COA-ACYL CARRIER PROTEIN TRANSACYLASE, MITOCHONDRIAL"/>
    <property type="match status" value="1"/>
</dbReference>
<gene>
    <name evidence="8" type="ORF">CP975_33395</name>
</gene>
<sequence>MNRPTAFVFPGQGSQFPGMGRELARFGPAARDLVDRAEDVTGLPVGALMTEADADTLADPEYAQVLVFVWSLAALHRLRDRGLAPSAVAGHSLGEYTALTACGSLDPDTALSLVSCRGRAMSTAARQTAGTMAAIVGLAPETVRRLCQEACDDTGFAVVANLNSPRQTVVSGTVAAVQRVVDAARDAGALRARRLPVGGAYHSPLMAGAPLGLMGKLAEARLAPPRIPLVSSATGQLVSDIEEYREVLFAQILRPVRWQDTVHTLLGLGVRTFVEAGPGRVLSGLGREMAREARHLSVHEALGATPPPTAVPASPAGPPTAQDHVTSKARKST</sequence>
<dbReference type="InterPro" id="IPR001227">
    <property type="entry name" value="Ac_transferase_dom_sf"/>
</dbReference>
<dbReference type="InterPro" id="IPR014043">
    <property type="entry name" value="Acyl_transferase_dom"/>
</dbReference>
<dbReference type="InterPro" id="IPR024925">
    <property type="entry name" value="Malonyl_CoA-ACP_transAc"/>
</dbReference>
<evidence type="ECO:0000259" key="7">
    <source>
        <dbReference type="SMART" id="SM00827"/>
    </source>
</evidence>
<name>A0A5J6HXP8_STRAD</name>
<feature type="compositionally biased region" description="Pro residues" evidence="6">
    <location>
        <begin position="305"/>
        <end position="318"/>
    </location>
</feature>
<dbReference type="GO" id="GO:0005829">
    <property type="term" value="C:cytosol"/>
    <property type="evidence" value="ECO:0007669"/>
    <property type="project" value="TreeGrafter"/>
</dbReference>
<keyword evidence="9" id="KW-1185">Reference proteome</keyword>
<reference evidence="8 9" key="1">
    <citation type="submission" date="2017-09" db="EMBL/GenBank/DDBJ databases">
        <authorList>
            <person name="Lee N."/>
            <person name="Cho B.-K."/>
        </authorList>
    </citation>
    <scope>NUCLEOTIDE SEQUENCE [LARGE SCALE GENOMIC DNA]</scope>
    <source>
        <strain evidence="8 9">ATCC 12461</strain>
    </source>
</reference>
<dbReference type="AlphaFoldDB" id="A0A5J6HXP8"/>
<organism evidence="8 9">
    <name type="scientific">Streptomyces alboniger</name>
    <dbReference type="NCBI Taxonomy" id="132473"/>
    <lineage>
        <taxon>Bacteria</taxon>
        <taxon>Bacillati</taxon>
        <taxon>Actinomycetota</taxon>
        <taxon>Actinomycetes</taxon>
        <taxon>Kitasatosporales</taxon>
        <taxon>Streptomycetaceae</taxon>
        <taxon>Streptomyces</taxon>
        <taxon>Streptomyces aurantiacus group</taxon>
    </lineage>
</organism>
<dbReference type="GO" id="GO:0006633">
    <property type="term" value="P:fatty acid biosynthetic process"/>
    <property type="evidence" value="ECO:0007669"/>
    <property type="project" value="TreeGrafter"/>
</dbReference>
<feature type="active site" evidence="5">
    <location>
        <position position="202"/>
    </location>
</feature>
<dbReference type="InterPro" id="IPR050858">
    <property type="entry name" value="Mal-CoA-ACP_Trans/PKS_FabD"/>
</dbReference>
<dbReference type="SUPFAM" id="SSF52151">
    <property type="entry name" value="FabD/lysophospholipase-like"/>
    <property type="match status" value="1"/>
</dbReference>
<dbReference type="PANTHER" id="PTHR42681:SF1">
    <property type="entry name" value="MALONYL-COA-ACYL CARRIER PROTEIN TRANSACYLASE, MITOCHONDRIAL"/>
    <property type="match status" value="1"/>
</dbReference>
<evidence type="ECO:0000256" key="1">
    <source>
        <dbReference type="ARBA" id="ARBA00022679"/>
    </source>
</evidence>
<dbReference type="Gene3D" id="3.40.366.10">
    <property type="entry name" value="Malonyl-Coenzyme A Acyl Carrier Protein, domain 2"/>
    <property type="match status" value="1"/>
</dbReference>
<evidence type="ECO:0000256" key="6">
    <source>
        <dbReference type="SAM" id="MobiDB-lite"/>
    </source>
</evidence>
<evidence type="ECO:0000256" key="2">
    <source>
        <dbReference type="ARBA" id="ARBA00023315"/>
    </source>
</evidence>
<accession>A0A5J6HXP8</accession>
<evidence type="ECO:0000313" key="8">
    <source>
        <dbReference type="EMBL" id="QEV21767.1"/>
    </source>
</evidence>
<dbReference type="SUPFAM" id="SSF55048">
    <property type="entry name" value="Probable ACP-binding domain of malonyl-CoA ACP transacylase"/>
    <property type="match status" value="1"/>
</dbReference>
<comment type="similarity">
    <text evidence="4">Belongs to the fabD family.</text>
</comment>
<dbReference type="Proteomes" id="UP000326553">
    <property type="component" value="Chromosome"/>
</dbReference>
<feature type="domain" description="Malonyl-CoA:ACP transacylase (MAT)" evidence="7">
    <location>
        <begin position="8"/>
        <end position="318"/>
    </location>
</feature>
<dbReference type="OrthoDB" id="3543921at2"/>
<keyword evidence="2 4" id="KW-0012">Acyltransferase</keyword>
<keyword evidence="1 4" id="KW-0808">Transferase</keyword>
<evidence type="ECO:0000256" key="5">
    <source>
        <dbReference type="PIRSR" id="PIRSR000446-1"/>
    </source>
</evidence>
<dbReference type="RefSeq" id="WP_070321212.1">
    <property type="nucleotide sequence ID" value="NZ_CP023695.1"/>
</dbReference>
<evidence type="ECO:0000256" key="3">
    <source>
        <dbReference type="ARBA" id="ARBA00048462"/>
    </source>
</evidence>
<evidence type="ECO:0000256" key="4">
    <source>
        <dbReference type="PIRNR" id="PIRNR000446"/>
    </source>
</evidence>
<feature type="region of interest" description="Disordered" evidence="6">
    <location>
        <begin position="302"/>
        <end position="333"/>
    </location>
</feature>